<organism evidence="1 2">
    <name type="scientific">Litoribacter ruber</name>
    <dbReference type="NCBI Taxonomy" id="702568"/>
    <lineage>
        <taxon>Bacteria</taxon>
        <taxon>Pseudomonadati</taxon>
        <taxon>Bacteroidota</taxon>
        <taxon>Cytophagia</taxon>
        <taxon>Cytophagales</taxon>
        <taxon>Cyclobacteriaceae</taxon>
        <taxon>Litoribacter</taxon>
    </lineage>
</organism>
<evidence type="ECO:0000313" key="2">
    <source>
        <dbReference type="Proteomes" id="UP001319104"/>
    </source>
</evidence>
<keyword evidence="2" id="KW-1185">Reference proteome</keyword>
<gene>
    <name evidence="1" type="ORF">KI659_16525</name>
</gene>
<proteinExistence type="predicted"/>
<reference evidence="1 2" key="1">
    <citation type="submission" date="2021-05" db="EMBL/GenBank/DDBJ databases">
        <authorList>
            <person name="Zhang Z.D."/>
            <person name="Osman G."/>
        </authorList>
    </citation>
    <scope>NUCLEOTIDE SEQUENCE [LARGE SCALE GENOMIC DNA]</scope>
    <source>
        <strain evidence="1 2">KCTC 32217</strain>
    </source>
</reference>
<protein>
    <submittedName>
        <fullName evidence="1">DUF4221 family protein</fullName>
    </submittedName>
</protein>
<dbReference type="Proteomes" id="UP001319104">
    <property type="component" value="Unassembled WGS sequence"/>
</dbReference>
<accession>A0AAP2CKI4</accession>
<dbReference type="EMBL" id="JAHCMY010000015">
    <property type="protein sequence ID" value="MBS9525625.1"/>
    <property type="molecule type" value="Genomic_DNA"/>
</dbReference>
<evidence type="ECO:0000313" key="1">
    <source>
        <dbReference type="EMBL" id="MBS9525625.1"/>
    </source>
</evidence>
<dbReference type="PROSITE" id="PS51257">
    <property type="entry name" value="PROKAR_LIPOPROTEIN"/>
    <property type="match status" value="1"/>
</dbReference>
<dbReference type="RefSeq" id="WP_213946484.1">
    <property type="nucleotide sequence ID" value="NZ_JAHCMY010000015.1"/>
</dbReference>
<dbReference type="AlphaFoldDB" id="A0AAP2CKI4"/>
<name>A0AAP2CKI4_9BACT</name>
<sequence length="369" mass="42156">MKHLYFLGMLALMLACANEKELGGGQFASINIVMDTVIIDAGNEIINLRNGIITSTLSQDKKLLLNFDQQQAVINKIDLDQMVLVEKIPYEKEGPNGTGQYVTSVQTSSSDNLIISTWGEVAIFNSKVEKLEKFDIKEYQNFNADYLEDKNILIGLVRSWPQNGLELGVLDYQNNDFKIHNLKEFDKIQDFQVMLRSKNAVRISGMSAKVQEHQGKYLISSYMSNTLAQYDPVLDTISYLKYENKLTENSKTGRYRNVVETQEDFEKEVSSINQEISFQAPMWDENKGVFYRFSFRQLPTPADAEIDTPKSYEVFLTILDNDLKVLAESKIDALTKYPGSTFVKDGKIWIYENLDDELGFVRLKVETSI</sequence>
<dbReference type="Pfam" id="PF13970">
    <property type="entry name" value="DUF4221"/>
    <property type="match status" value="1"/>
</dbReference>
<comment type="caution">
    <text evidence="1">The sequence shown here is derived from an EMBL/GenBank/DDBJ whole genome shotgun (WGS) entry which is preliminary data.</text>
</comment>
<dbReference type="InterPro" id="IPR025316">
    <property type="entry name" value="DUF4221"/>
</dbReference>